<dbReference type="EMBL" id="MK072468">
    <property type="protein sequence ID" value="AYV85704.1"/>
    <property type="molecule type" value="Genomic_DNA"/>
</dbReference>
<proteinExistence type="predicted"/>
<gene>
    <name evidence="1" type="ORF">Satyrvirus32_4</name>
</gene>
<name>A0A3G5AGH8_9VIRU</name>
<protein>
    <submittedName>
        <fullName evidence="1">Uncharacterized protein</fullName>
    </submittedName>
</protein>
<sequence>MPIINKKIEIFNILDISFYYNKLVEFKSLFWTSI</sequence>
<organism evidence="1">
    <name type="scientific">Satyrvirus sp</name>
    <dbReference type="NCBI Taxonomy" id="2487771"/>
    <lineage>
        <taxon>Viruses</taxon>
        <taxon>Varidnaviria</taxon>
        <taxon>Bamfordvirae</taxon>
        <taxon>Nucleocytoviricota</taxon>
        <taxon>Megaviricetes</taxon>
        <taxon>Imitervirales</taxon>
        <taxon>Mimiviridae</taxon>
        <taxon>Megamimivirinae</taxon>
    </lineage>
</organism>
<evidence type="ECO:0000313" key="1">
    <source>
        <dbReference type="EMBL" id="AYV85704.1"/>
    </source>
</evidence>
<accession>A0A3G5AGH8</accession>
<reference evidence="1" key="1">
    <citation type="submission" date="2018-10" db="EMBL/GenBank/DDBJ databases">
        <title>Hidden diversity of soil giant viruses.</title>
        <authorList>
            <person name="Schulz F."/>
            <person name="Alteio L."/>
            <person name="Goudeau D."/>
            <person name="Ryan E.M."/>
            <person name="Malmstrom R.R."/>
            <person name="Blanchard J."/>
            <person name="Woyke T."/>
        </authorList>
    </citation>
    <scope>NUCLEOTIDE SEQUENCE</scope>
    <source>
        <strain evidence="1">SAV1</strain>
    </source>
</reference>